<dbReference type="KEGG" id="fcy:FRACYDRAFT_269186"/>
<proteinExistence type="predicted"/>
<dbReference type="Gene3D" id="4.10.1050.10">
    <property type="entry name" value="At2g23090-like"/>
    <property type="match status" value="1"/>
</dbReference>
<dbReference type="InParanoid" id="A0A1E7FA32"/>
<feature type="region of interest" description="Disordered" evidence="1">
    <location>
        <begin position="1"/>
        <end position="26"/>
    </location>
</feature>
<reference evidence="2 3" key="1">
    <citation type="submission" date="2016-09" db="EMBL/GenBank/DDBJ databases">
        <title>Extensive genetic diversity and differential bi-allelic expression allows diatom success in the polar Southern Ocean.</title>
        <authorList>
            <consortium name="DOE Joint Genome Institute"/>
            <person name="Mock T."/>
            <person name="Otillar R.P."/>
            <person name="Strauss J."/>
            <person name="Dupont C."/>
            <person name="Frickenhaus S."/>
            <person name="Maumus F."/>
            <person name="Mcmullan M."/>
            <person name="Sanges R."/>
            <person name="Schmutz J."/>
            <person name="Toseland A."/>
            <person name="Valas R."/>
            <person name="Veluchamy A."/>
            <person name="Ward B.J."/>
            <person name="Allen A."/>
            <person name="Barry K."/>
            <person name="Falciatore A."/>
            <person name="Ferrante M."/>
            <person name="Fortunato A.E."/>
            <person name="Gloeckner G."/>
            <person name="Gruber A."/>
            <person name="Hipkin R."/>
            <person name="Janech M."/>
            <person name="Kroth P."/>
            <person name="Leese F."/>
            <person name="Lindquist E."/>
            <person name="Lyon B.R."/>
            <person name="Martin J."/>
            <person name="Mayer C."/>
            <person name="Parker M."/>
            <person name="Quesneville H."/>
            <person name="Raymond J."/>
            <person name="Uhlig C."/>
            <person name="Valentin K.U."/>
            <person name="Worden A.Z."/>
            <person name="Armbrust E.V."/>
            <person name="Bowler C."/>
            <person name="Green B."/>
            <person name="Moulton V."/>
            <person name="Van Oosterhout C."/>
            <person name="Grigoriev I."/>
        </authorList>
    </citation>
    <scope>NUCLEOTIDE SEQUENCE [LARGE SCALE GENOMIC DNA]</scope>
    <source>
        <strain evidence="2 3">CCMP1102</strain>
    </source>
</reference>
<evidence type="ECO:0000313" key="3">
    <source>
        <dbReference type="Proteomes" id="UP000095751"/>
    </source>
</evidence>
<dbReference type="FunCoup" id="A0A1E7FA32">
    <property type="interactions" value="1"/>
</dbReference>
<dbReference type="OrthoDB" id="370932at2759"/>
<name>A0A1E7FA32_9STRA</name>
<dbReference type="SUPFAM" id="SSF118359">
    <property type="entry name" value="Expressed protein At2g23090/F21P24.15"/>
    <property type="match status" value="1"/>
</dbReference>
<feature type="compositionally biased region" description="Gly residues" evidence="1">
    <location>
        <begin position="92"/>
        <end position="103"/>
    </location>
</feature>
<evidence type="ECO:0000313" key="2">
    <source>
        <dbReference type="EMBL" id="OEU15006.1"/>
    </source>
</evidence>
<dbReference type="AlphaFoldDB" id="A0A1E7FA32"/>
<feature type="region of interest" description="Disordered" evidence="1">
    <location>
        <begin position="87"/>
        <end position="112"/>
    </location>
</feature>
<organism evidence="2 3">
    <name type="scientific">Fragilariopsis cylindrus CCMP1102</name>
    <dbReference type="NCBI Taxonomy" id="635003"/>
    <lineage>
        <taxon>Eukaryota</taxon>
        <taxon>Sar</taxon>
        <taxon>Stramenopiles</taxon>
        <taxon>Ochrophyta</taxon>
        <taxon>Bacillariophyta</taxon>
        <taxon>Bacillariophyceae</taxon>
        <taxon>Bacillariophycidae</taxon>
        <taxon>Bacillariales</taxon>
        <taxon>Bacillariaceae</taxon>
        <taxon>Fragilariopsis</taxon>
    </lineage>
</organism>
<sequence length="131" mass="13794">MPESNKGANARRLKANRAAGVGDETGRLPSRVKTEAIMICCEICKSELKVTKTNTELKLHAEGKHGKTLEECFVGAEGHAKEINARLEAGKKGTGGKSSGGGLTKAEQKKKNADGAFDMLSAGLAGKKKKK</sequence>
<dbReference type="InterPro" id="IPR026939">
    <property type="entry name" value="ZNF706/At2g23090_sf"/>
</dbReference>
<dbReference type="Proteomes" id="UP000095751">
    <property type="component" value="Unassembled WGS sequence"/>
</dbReference>
<accession>A0A1E7FA32</accession>
<dbReference type="EMBL" id="KV784359">
    <property type="protein sequence ID" value="OEU15006.1"/>
    <property type="molecule type" value="Genomic_DNA"/>
</dbReference>
<gene>
    <name evidence="2" type="ORF">FRACYDRAFT_269186</name>
</gene>
<protein>
    <submittedName>
        <fullName evidence="2">Uncharacterized protein</fullName>
    </submittedName>
</protein>
<evidence type="ECO:0000256" key="1">
    <source>
        <dbReference type="SAM" id="MobiDB-lite"/>
    </source>
</evidence>
<keyword evidence="3" id="KW-1185">Reference proteome</keyword>